<dbReference type="NCBIfam" id="TIGR02248">
    <property type="entry name" value="mutH_TIGR"/>
    <property type="match status" value="1"/>
</dbReference>
<protein>
    <recommendedName>
        <fullName evidence="7">DNA mismatch repair protein MutH</fullName>
    </recommendedName>
    <alternativeName>
        <fullName evidence="7">Methyl-directed mismatch repair protein</fullName>
    </alternativeName>
</protein>
<comment type="similarity">
    <text evidence="7">Belongs to the MutH family.</text>
</comment>
<dbReference type="RefSeq" id="WP_126776859.1">
    <property type="nucleotide sequence ID" value="NZ_PIPM01000005.1"/>
</dbReference>
<dbReference type="GO" id="GO:0004519">
    <property type="term" value="F:endonuclease activity"/>
    <property type="evidence" value="ECO:0007669"/>
    <property type="project" value="UniProtKB-UniRule"/>
</dbReference>
<dbReference type="GO" id="GO:0006298">
    <property type="term" value="P:mismatch repair"/>
    <property type="evidence" value="ECO:0007669"/>
    <property type="project" value="UniProtKB-UniRule"/>
</dbReference>
<dbReference type="SMART" id="SM00927">
    <property type="entry name" value="MutH"/>
    <property type="match status" value="1"/>
</dbReference>
<comment type="caution">
    <text evidence="9">The sequence shown here is derived from an EMBL/GenBank/DDBJ whole genome shotgun (WGS) entry which is preliminary data.</text>
</comment>
<accession>A0A432WIP8</accession>
<dbReference type="InterPro" id="IPR011335">
    <property type="entry name" value="Restrct_endonuc-II-like"/>
</dbReference>
<reference evidence="9 10" key="1">
    <citation type="journal article" date="2011" name="Front. Microbiol.">
        <title>Genomic signatures of strain selection and enhancement in Bacillus atrophaeus var. globigii, a historical biowarfare simulant.</title>
        <authorList>
            <person name="Gibbons H.S."/>
            <person name="Broomall S.M."/>
            <person name="McNew L.A."/>
            <person name="Daligault H."/>
            <person name="Chapman C."/>
            <person name="Bruce D."/>
            <person name="Karavis M."/>
            <person name="Krepps M."/>
            <person name="McGregor P.A."/>
            <person name="Hong C."/>
            <person name="Park K.H."/>
            <person name="Akmal A."/>
            <person name="Feldman A."/>
            <person name="Lin J.S."/>
            <person name="Chang W.E."/>
            <person name="Higgs B.W."/>
            <person name="Demirev P."/>
            <person name="Lindquist J."/>
            <person name="Liem A."/>
            <person name="Fochler E."/>
            <person name="Read T.D."/>
            <person name="Tapia R."/>
            <person name="Johnson S."/>
            <person name="Bishop-Lilly K.A."/>
            <person name="Detter C."/>
            <person name="Han C."/>
            <person name="Sozhamannan S."/>
            <person name="Rosenzweig C.N."/>
            <person name="Skowronski E.W."/>
        </authorList>
    </citation>
    <scope>NUCLEOTIDE SEQUENCE [LARGE SCALE GENOMIC DNA]</scope>
    <source>
        <strain evidence="9 10">GYP-17</strain>
    </source>
</reference>
<dbReference type="Gene3D" id="3.40.600.10">
    <property type="entry name" value="DNA mismatch repair MutH/Restriction endonuclease, type II"/>
    <property type="match status" value="1"/>
</dbReference>
<feature type="domain" description="DNA mismatch repair MutH/Type II restriction enzyme Sau3AI" evidence="8">
    <location>
        <begin position="58"/>
        <end position="156"/>
    </location>
</feature>
<dbReference type="NCBIfam" id="NF003458">
    <property type="entry name" value="PRK05070.1"/>
    <property type="match status" value="1"/>
</dbReference>
<sequence>MALTVPSAPPKHLAELQARAHALTGYTFADLAHVAGWQVPADFRKAKGWTGQLIELFLGATAGSKPEQDFPDLGVELKTIPITPDGKPLETTYVCIAPLTGYNGVEWETSNVRNKLRHVLWIPVDGRRQIPIPERIVGVPILWQPSLEEEAILKADWEELTEFITLGRVDQVTARHGTALQLRPKAANARVATRSVGPDGAPVQTLPRGFYLKTHFTQRILRHALGLTDG</sequence>
<dbReference type="GO" id="GO:0005737">
    <property type="term" value="C:cytoplasm"/>
    <property type="evidence" value="ECO:0007669"/>
    <property type="project" value="UniProtKB-SubCell"/>
</dbReference>
<evidence type="ECO:0000256" key="5">
    <source>
        <dbReference type="ARBA" id="ARBA00022801"/>
    </source>
</evidence>
<dbReference type="GO" id="GO:0003677">
    <property type="term" value="F:DNA binding"/>
    <property type="evidence" value="ECO:0007669"/>
    <property type="project" value="InterPro"/>
</dbReference>
<keyword evidence="10" id="KW-1185">Reference proteome</keyword>
<dbReference type="AlphaFoldDB" id="A0A432WIP8"/>
<keyword evidence="2 7" id="KW-0540">Nuclease</keyword>
<keyword evidence="5 7" id="KW-0378">Hydrolase</keyword>
<keyword evidence="3 7" id="KW-0255">Endonuclease</keyword>
<gene>
    <name evidence="7" type="primary">mutH</name>
    <name evidence="9" type="ORF">CWE11_06835</name>
</gene>
<evidence type="ECO:0000256" key="3">
    <source>
        <dbReference type="ARBA" id="ARBA00022759"/>
    </source>
</evidence>
<evidence type="ECO:0000313" key="9">
    <source>
        <dbReference type="EMBL" id="RUO33549.1"/>
    </source>
</evidence>
<dbReference type="HAMAP" id="MF_00759">
    <property type="entry name" value="MutH"/>
    <property type="match status" value="1"/>
</dbReference>
<evidence type="ECO:0000256" key="4">
    <source>
        <dbReference type="ARBA" id="ARBA00022763"/>
    </source>
</evidence>
<evidence type="ECO:0000256" key="6">
    <source>
        <dbReference type="ARBA" id="ARBA00023204"/>
    </source>
</evidence>
<dbReference type="GO" id="GO:0016787">
    <property type="term" value="F:hydrolase activity"/>
    <property type="evidence" value="ECO:0007669"/>
    <property type="project" value="UniProtKB-KW"/>
</dbReference>
<comment type="function">
    <text evidence="7">Sequence-specific endonuclease that cleaves unmethylated GATC sequences. It is involved in DNA mismatch repair.</text>
</comment>
<comment type="subcellular location">
    <subcellularLocation>
        <location evidence="7">Cytoplasm</location>
    </subcellularLocation>
</comment>
<proteinExistence type="inferred from homology"/>
<dbReference type="SUPFAM" id="SSF52980">
    <property type="entry name" value="Restriction endonuclease-like"/>
    <property type="match status" value="1"/>
</dbReference>
<dbReference type="GO" id="GO:0006304">
    <property type="term" value="P:DNA modification"/>
    <property type="evidence" value="ECO:0007669"/>
    <property type="project" value="InterPro"/>
</dbReference>
<keyword evidence="1 7" id="KW-0963">Cytoplasm</keyword>
<organism evidence="9 10">
    <name type="scientific">Aliidiomarina sanyensis</name>
    <dbReference type="NCBI Taxonomy" id="1249555"/>
    <lineage>
        <taxon>Bacteria</taxon>
        <taxon>Pseudomonadati</taxon>
        <taxon>Pseudomonadota</taxon>
        <taxon>Gammaproteobacteria</taxon>
        <taxon>Alteromonadales</taxon>
        <taxon>Idiomarinaceae</taxon>
        <taxon>Aliidiomarina</taxon>
    </lineage>
</organism>
<dbReference type="Pfam" id="PF02976">
    <property type="entry name" value="MutH"/>
    <property type="match status" value="1"/>
</dbReference>
<evidence type="ECO:0000259" key="8">
    <source>
        <dbReference type="SMART" id="SM00927"/>
    </source>
</evidence>
<evidence type="ECO:0000313" key="10">
    <source>
        <dbReference type="Proteomes" id="UP000288405"/>
    </source>
</evidence>
<dbReference type="OrthoDB" id="5634909at2"/>
<keyword evidence="4 7" id="KW-0227">DNA damage</keyword>
<dbReference type="EMBL" id="PIPM01000005">
    <property type="protein sequence ID" value="RUO33549.1"/>
    <property type="molecule type" value="Genomic_DNA"/>
</dbReference>
<name>A0A432WIP8_9GAMM</name>
<dbReference type="InterPro" id="IPR037057">
    <property type="entry name" value="DNA_rep_MutH/T2_RE_sf"/>
</dbReference>
<dbReference type="Proteomes" id="UP000288405">
    <property type="component" value="Unassembled WGS sequence"/>
</dbReference>
<dbReference type="InterPro" id="IPR004230">
    <property type="entry name" value="DNA_mismatch_repair_MutH"/>
</dbReference>
<dbReference type="CDD" id="cd00583">
    <property type="entry name" value="MutH-like"/>
    <property type="match status" value="1"/>
</dbReference>
<dbReference type="InterPro" id="IPR011337">
    <property type="entry name" value="DNA_rep_MutH/RE_typeII_Sau3AI"/>
</dbReference>
<evidence type="ECO:0000256" key="2">
    <source>
        <dbReference type="ARBA" id="ARBA00022722"/>
    </source>
</evidence>
<evidence type="ECO:0000256" key="1">
    <source>
        <dbReference type="ARBA" id="ARBA00022490"/>
    </source>
</evidence>
<keyword evidence="6 7" id="KW-0234">DNA repair</keyword>
<evidence type="ECO:0000256" key="7">
    <source>
        <dbReference type="HAMAP-Rule" id="MF_00759"/>
    </source>
</evidence>